<organism evidence="1 2">
    <name type="scientific">Cichorium intybus</name>
    <name type="common">Chicory</name>
    <dbReference type="NCBI Taxonomy" id="13427"/>
    <lineage>
        <taxon>Eukaryota</taxon>
        <taxon>Viridiplantae</taxon>
        <taxon>Streptophyta</taxon>
        <taxon>Embryophyta</taxon>
        <taxon>Tracheophyta</taxon>
        <taxon>Spermatophyta</taxon>
        <taxon>Magnoliopsida</taxon>
        <taxon>eudicotyledons</taxon>
        <taxon>Gunneridae</taxon>
        <taxon>Pentapetalae</taxon>
        <taxon>asterids</taxon>
        <taxon>campanulids</taxon>
        <taxon>Asterales</taxon>
        <taxon>Asteraceae</taxon>
        <taxon>Cichorioideae</taxon>
        <taxon>Cichorieae</taxon>
        <taxon>Cichoriinae</taxon>
        <taxon>Cichorium</taxon>
    </lineage>
</organism>
<keyword evidence="2" id="KW-1185">Reference proteome</keyword>
<dbReference type="Proteomes" id="UP001055811">
    <property type="component" value="Linkage Group LG03"/>
</dbReference>
<name>A0ACB9F2B3_CICIN</name>
<sequence>MIITIFKPFLEARPMLEISKQKIKFLGLTESPSFRTNDVLRSTCCPTEPKTTSQGCNFAGIIEAEAAALHGVTYSAVWEPIALIGLIILHPDEAGTYEQNGCITRCYIRLNIEVYTRHQLKMNDYSGSNESNDEENPHFSISISSSTSVSSP</sequence>
<reference evidence="1 2" key="2">
    <citation type="journal article" date="2022" name="Mol. Ecol. Resour.">
        <title>The genomes of chicory, endive, great burdock and yacon provide insights into Asteraceae paleo-polyploidization history and plant inulin production.</title>
        <authorList>
            <person name="Fan W."/>
            <person name="Wang S."/>
            <person name="Wang H."/>
            <person name="Wang A."/>
            <person name="Jiang F."/>
            <person name="Liu H."/>
            <person name="Zhao H."/>
            <person name="Xu D."/>
            <person name="Zhang Y."/>
        </authorList>
    </citation>
    <scope>NUCLEOTIDE SEQUENCE [LARGE SCALE GENOMIC DNA]</scope>
    <source>
        <strain evidence="2">cv. Punajuju</strain>
        <tissue evidence="1">Leaves</tissue>
    </source>
</reference>
<protein>
    <submittedName>
        <fullName evidence="1">Uncharacterized protein</fullName>
    </submittedName>
</protein>
<evidence type="ECO:0000313" key="1">
    <source>
        <dbReference type="EMBL" id="KAI3765085.1"/>
    </source>
</evidence>
<proteinExistence type="predicted"/>
<accession>A0ACB9F2B3</accession>
<evidence type="ECO:0000313" key="2">
    <source>
        <dbReference type="Proteomes" id="UP001055811"/>
    </source>
</evidence>
<gene>
    <name evidence="1" type="ORF">L2E82_15109</name>
</gene>
<comment type="caution">
    <text evidence="1">The sequence shown here is derived from an EMBL/GenBank/DDBJ whole genome shotgun (WGS) entry which is preliminary data.</text>
</comment>
<reference evidence="2" key="1">
    <citation type="journal article" date="2022" name="Mol. Ecol. Resour.">
        <title>The genomes of chicory, endive, great burdock and yacon provide insights into Asteraceae palaeo-polyploidization history and plant inulin production.</title>
        <authorList>
            <person name="Fan W."/>
            <person name="Wang S."/>
            <person name="Wang H."/>
            <person name="Wang A."/>
            <person name="Jiang F."/>
            <person name="Liu H."/>
            <person name="Zhao H."/>
            <person name="Xu D."/>
            <person name="Zhang Y."/>
        </authorList>
    </citation>
    <scope>NUCLEOTIDE SEQUENCE [LARGE SCALE GENOMIC DNA]</scope>
    <source>
        <strain evidence="2">cv. Punajuju</strain>
    </source>
</reference>
<dbReference type="EMBL" id="CM042011">
    <property type="protein sequence ID" value="KAI3765085.1"/>
    <property type="molecule type" value="Genomic_DNA"/>
</dbReference>